<evidence type="ECO:0000313" key="1">
    <source>
        <dbReference type="EMBL" id="KAI4303714.1"/>
    </source>
</evidence>
<organism evidence="1 2">
    <name type="scientific">Melastoma candidum</name>
    <dbReference type="NCBI Taxonomy" id="119954"/>
    <lineage>
        <taxon>Eukaryota</taxon>
        <taxon>Viridiplantae</taxon>
        <taxon>Streptophyta</taxon>
        <taxon>Embryophyta</taxon>
        <taxon>Tracheophyta</taxon>
        <taxon>Spermatophyta</taxon>
        <taxon>Magnoliopsida</taxon>
        <taxon>eudicotyledons</taxon>
        <taxon>Gunneridae</taxon>
        <taxon>Pentapetalae</taxon>
        <taxon>rosids</taxon>
        <taxon>malvids</taxon>
        <taxon>Myrtales</taxon>
        <taxon>Melastomataceae</taxon>
        <taxon>Melastomatoideae</taxon>
        <taxon>Melastomateae</taxon>
        <taxon>Melastoma</taxon>
    </lineage>
</organism>
<comment type="caution">
    <text evidence="1">The sequence shown here is derived from an EMBL/GenBank/DDBJ whole genome shotgun (WGS) entry which is preliminary data.</text>
</comment>
<keyword evidence="2" id="KW-1185">Reference proteome</keyword>
<evidence type="ECO:0000313" key="2">
    <source>
        <dbReference type="Proteomes" id="UP001057402"/>
    </source>
</evidence>
<name>A0ACB9L2G2_9MYRT</name>
<protein>
    <submittedName>
        <fullName evidence="1">Uncharacterized protein</fullName>
    </submittedName>
</protein>
<accession>A0ACB9L2G2</accession>
<dbReference type="Proteomes" id="UP001057402">
    <property type="component" value="Chromosome 12"/>
</dbReference>
<gene>
    <name evidence="1" type="ORF">MLD38_039312</name>
</gene>
<dbReference type="EMBL" id="CM042891">
    <property type="protein sequence ID" value="KAI4303714.1"/>
    <property type="molecule type" value="Genomic_DNA"/>
</dbReference>
<sequence>MDSVAAAAATAEEQGNNEAGSDKRGKYMIMAEIKSFDQDSEFLEEELEELEKIQDASGGIAEWCRSSTQCASPGHKQSSESVVE</sequence>
<reference evidence="2" key="1">
    <citation type="journal article" date="2023" name="Front. Plant Sci.">
        <title>Chromosomal-level genome assembly of Melastoma candidum provides insights into trichome evolution.</title>
        <authorList>
            <person name="Zhong Y."/>
            <person name="Wu W."/>
            <person name="Sun C."/>
            <person name="Zou P."/>
            <person name="Liu Y."/>
            <person name="Dai S."/>
            <person name="Zhou R."/>
        </authorList>
    </citation>
    <scope>NUCLEOTIDE SEQUENCE [LARGE SCALE GENOMIC DNA]</scope>
</reference>
<proteinExistence type="predicted"/>